<keyword evidence="6" id="KW-1185">Reference proteome</keyword>
<dbReference type="InterPro" id="IPR002491">
    <property type="entry name" value="ABC_transptr_periplasmic_BD"/>
</dbReference>
<dbReference type="Proteomes" id="UP000294743">
    <property type="component" value="Unassembled WGS sequence"/>
</dbReference>
<dbReference type="Pfam" id="PF01497">
    <property type="entry name" value="Peripla_BP_2"/>
    <property type="match status" value="1"/>
</dbReference>
<dbReference type="InterPro" id="IPR054828">
    <property type="entry name" value="Vit_B12_bind_prot"/>
</dbReference>
<evidence type="ECO:0000256" key="1">
    <source>
        <dbReference type="ARBA" id="ARBA00008814"/>
    </source>
</evidence>
<evidence type="ECO:0000256" key="2">
    <source>
        <dbReference type="ARBA" id="ARBA00022729"/>
    </source>
</evidence>
<comment type="caution">
    <text evidence="5">The sequence shown here is derived from an EMBL/GenBank/DDBJ whole genome shotgun (WGS) entry which is preliminary data.</text>
</comment>
<organism evidence="5 6">
    <name type="scientific">Breznakia blatticola</name>
    <dbReference type="NCBI Taxonomy" id="1754012"/>
    <lineage>
        <taxon>Bacteria</taxon>
        <taxon>Bacillati</taxon>
        <taxon>Bacillota</taxon>
        <taxon>Erysipelotrichia</taxon>
        <taxon>Erysipelotrichales</taxon>
        <taxon>Erysipelotrichaceae</taxon>
        <taxon>Breznakia</taxon>
    </lineage>
</organism>
<accession>A0A4R7Z8K5</accession>
<dbReference type="AlphaFoldDB" id="A0A4R7Z8K5"/>
<feature type="signal peptide" evidence="3">
    <location>
        <begin position="1"/>
        <end position="20"/>
    </location>
</feature>
<evidence type="ECO:0000313" key="6">
    <source>
        <dbReference type="Proteomes" id="UP000294743"/>
    </source>
</evidence>
<evidence type="ECO:0000313" key="5">
    <source>
        <dbReference type="EMBL" id="TDW11063.1"/>
    </source>
</evidence>
<evidence type="ECO:0000259" key="4">
    <source>
        <dbReference type="PROSITE" id="PS50983"/>
    </source>
</evidence>
<protein>
    <submittedName>
        <fullName evidence="5">Iron complex transport system substrate-binding protein</fullName>
    </submittedName>
</protein>
<keyword evidence="2 3" id="KW-0732">Signal</keyword>
<evidence type="ECO:0000256" key="3">
    <source>
        <dbReference type="SAM" id="SignalP"/>
    </source>
</evidence>
<dbReference type="PANTHER" id="PTHR30535:SF34">
    <property type="entry name" value="MOLYBDATE-BINDING PROTEIN MOLA"/>
    <property type="match status" value="1"/>
</dbReference>
<dbReference type="PROSITE" id="PS50983">
    <property type="entry name" value="FE_B12_PBP"/>
    <property type="match status" value="1"/>
</dbReference>
<dbReference type="GO" id="GO:0071281">
    <property type="term" value="P:cellular response to iron ion"/>
    <property type="evidence" value="ECO:0007669"/>
    <property type="project" value="TreeGrafter"/>
</dbReference>
<comment type="similarity">
    <text evidence="1">Belongs to the bacterial solute-binding protein 8 family.</text>
</comment>
<feature type="domain" description="Fe/B12 periplasmic-binding" evidence="4">
    <location>
        <begin position="49"/>
        <end position="310"/>
    </location>
</feature>
<gene>
    <name evidence="5" type="ORF">EDD63_15411</name>
</gene>
<dbReference type="PANTHER" id="PTHR30535">
    <property type="entry name" value="VITAMIN B12-BINDING PROTEIN"/>
    <property type="match status" value="1"/>
</dbReference>
<dbReference type="NCBIfam" id="NF038402">
    <property type="entry name" value="TroA_like"/>
    <property type="match status" value="1"/>
</dbReference>
<reference evidence="5 6" key="1">
    <citation type="submission" date="2019-03" db="EMBL/GenBank/DDBJ databases">
        <title>Genomic Encyclopedia of Type Strains, Phase IV (KMG-IV): sequencing the most valuable type-strain genomes for metagenomic binning, comparative biology and taxonomic classification.</title>
        <authorList>
            <person name="Goeker M."/>
        </authorList>
    </citation>
    <scope>NUCLEOTIDE SEQUENCE [LARGE SCALE GENOMIC DNA]</scope>
    <source>
        <strain evidence="5 6">DSM 28867</strain>
    </source>
</reference>
<name>A0A4R7Z8K5_9FIRM</name>
<dbReference type="PROSITE" id="PS51257">
    <property type="entry name" value="PROKAR_LIPOPROTEIN"/>
    <property type="match status" value="1"/>
</dbReference>
<proteinExistence type="inferred from homology"/>
<feature type="chain" id="PRO_5038333986" evidence="3">
    <location>
        <begin position="21"/>
        <end position="312"/>
    </location>
</feature>
<dbReference type="Gene3D" id="3.40.50.1980">
    <property type="entry name" value="Nitrogenase molybdenum iron protein domain"/>
    <property type="match status" value="2"/>
</dbReference>
<dbReference type="RefSeq" id="WP_166667625.1">
    <property type="nucleotide sequence ID" value="NZ_SODD01000054.1"/>
</dbReference>
<dbReference type="SUPFAM" id="SSF53807">
    <property type="entry name" value="Helical backbone' metal receptor"/>
    <property type="match status" value="1"/>
</dbReference>
<dbReference type="EMBL" id="SODD01000054">
    <property type="protein sequence ID" value="TDW11063.1"/>
    <property type="molecule type" value="Genomic_DNA"/>
</dbReference>
<sequence length="312" mass="34726">MKKVIAMLLTCFILFGCQNATQNKDEKNTVVSVTDSIGNKVTVAKDAKQVVVLGSSWVDLYKLAGGMPVATTSDANRFDYINGNKDVEIVGDVKKPNLEKIVALQPDLVILGDDLAGHKALTTSLEEASIPVFVTKVEKFDDYLNVLKSFTMITGDTDAYQEKGVAVKQDIDNLLAQIPTSEKEKQTALFMRGFSTNVKAIAKDHTVTDILDVIGIENIAQKDDFPLDTISMEAILKEDPDYIFFTTMGDEAKAKANIKKSLEDDPAWSTLTAVKEGHVYYLEKDLYHYKPNSRWAEAYEYILQIVYPDVFQ</sequence>
<dbReference type="InterPro" id="IPR050902">
    <property type="entry name" value="ABC_Transporter_SBP"/>
</dbReference>